<proteinExistence type="predicted"/>
<name>A0ACB9KAZ4_9ASTR</name>
<evidence type="ECO:0000313" key="2">
    <source>
        <dbReference type="Proteomes" id="UP001056120"/>
    </source>
</evidence>
<comment type="caution">
    <text evidence="1">The sequence shown here is derived from an EMBL/GenBank/DDBJ whole genome shotgun (WGS) entry which is preliminary data.</text>
</comment>
<evidence type="ECO:0000313" key="1">
    <source>
        <dbReference type="EMBL" id="KAI3829355.1"/>
    </source>
</evidence>
<dbReference type="Proteomes" id="UP001056120">
    <property type="component" value="Linkage Group LG01"/>
</dbReference>
<keyword evidence="2" id="KW-1185">Reference proteome</keyword>
<sequence length="141" mass="16153">MERYEMVKEIGSGNFDVAKLVRDKGTRELFAVKFIEMGQKSFCTEISQENINFLWISLEYLINISYVDNTEVFKVCLDYWNSLVLELFEANHNLENLAATANMMGLQMPLLLPGMGDGLSTHCYISSSGCEYQNMKPKKKK</sequence>
<accession>A0ACB9KAZ4</accession>
<gene>
    <name evidence="1" type="ORF">L1987_03475</name>
</gene>
<dbReference type="EMBL" id="CM042018">
    <property type="protein sequence ID" value="KAI3829355.1"/>
    <property type="molecule type" value="Genomic_DNA"/>
</dbReference>
<reference evidence="2" key="1">
    <citation type="journal article" date="2022" name="Mol. Ecol. Resour.">
        <title>The genomes of chicory, endive, great burdock and yacon provide insights into Asteraceae palaeo-polyploidization history and plant inulin production.</title>
        <authorList>
            <person name="Fan W."/>
            <person name="Wang S."/>
            <person name="Wang H."/>
            <person name="Wang A."/>
            <person name="Jiang F."/>
            <person name="Liu H."/>
            <person name="Zhao H."/>
            <person name="Xu D."/>
            <person name="Zhang Y."/>
        </authorList>
    </citation>
    <scope>NUCLEOTIDE SEQUENCE [LARGE SCALE GENOMIC DNA]</scope>
    <source>
        <strain evidence="2">cv. Yunnan</strain>
    </source>
</reference>
<reference evidence="1 2" key="2">
    <citation type="journal article" date="2022" name="Mol. Ecol. Resour.">
        <title>The genomes of chicory, endive, great burdock and yacon provide insights into Asteraceae paleo-polyploidization history and plant inulin production.</title>
        <authorList>
            <person name="Fan W."/>
            <person name="Wang S."/>
            <person name="Wang H."/>
            <person name="Wang A."/>
            <person name="Jiang F."/>
            <person name="Liu H."/>
            <person name="Zhao H."/>
            <person name="Xu D."/>
            <person name="Zhang Y."/>
        </authorList>
    </citation>
    <scope>NUCLEOTIDE SEQUENCE [LARGE SCALE GENOMIC DNA]</scope>
    <source>
        <strain evidence="2">cv. Yunnan</strain>
        <tissue evidence="1">Leaves</tissue>
    </source>
</reference>
<organism evidence="1 2">
    <name type="scientific">Smallanthus sonchifolius</name>
    <dbReference type="NCBI Taxonomy" id="185202"/>
    <lineage>
        <taxon>Eukaryota</taxon>
        <taxon>Viridiplantae</taxon>
        <taxon>Streptophyta</taxon>
        <taxon>Embryophyta</taxon>
        <taxon>Tracheophyta</taxon>
        <taxon>Spermatophyta</taxon>
        <taxon>Magnoliopsida</taxon>
        <taxon>eudicotyledons</taxon>
        <taxon>Gunneridae</taxon>
        <taxon>Pentapetalae</taxon>
        <taxon>asterids</taxon>
        <taxon>campanulids</taxon>
        <taxon>Asterales</taxon>
        <taxon>Asteraceae</taxon>
        <taxon>Asteroideae</taxon>
        <taxon>Heliantheae alliance</taxon>
        <taxon>Millerieae</taxon>
        <taxon>Smallanthus</taxon>
    </lineage>
</organism>
<protein>
    <submittedName>
        <fullName evidence="1">Uncharacterized protein</fullName>
    </submittedName>
</protein>